<dbReference type="SMART" id="SM00862">
    <property type="entry name" value="Trans_reg_C"/>
    <property type="match status" value="1"/>
</dbReference>
<evidence type="ECO:0000256" key="6">
    <source>
        <dbReference type="PROSITE-ProRule" id="PRU00169"/>
    </source>
</evidence>
<protein>
    <recommendedName>
        <fullName evidence="1">Stage 0 sporulation protein A homolog</fullName>
    </recommendedName>
</protein>
<dbReference type="SMART" id="SM00448">
    <property type="entry name" value="REC"/>
    <property type="match status" value="1"/>
</dbReference>
<name>A0ABX2I6K8_BLAHA</name>
<dbReference type="PROSITE" id="PS50110">
    <property type="entry name" value="RESPONSE_REGULATORY"/>
    <property type="match status" value="1"/>
</dbReference>
<dbReference type="EMBL" id="JAAITA010000002">
    <property type="protein sequence ID" value="NSJ85134.1"/>
    <property type="molecule type" value="Genomic_DNA"/>
</dbReference>
<keyword evidence="2" id="KW-0805">Transcription regulation</keyword>
<dbReference type="InterPro" id="IPR001867">
    <property type="entry name" value="OmpR/PhoB-type_DNA-bd"/>
</dbReference>
<evidence type="ECO:0000256" key="2">
    <source>
        <dbReference type="ARBA" id="ARBA00023015"/>
    </source>
</evidence>
<dbReference type="CDD" id="cd00383">
    <property type="entry name" value="trans_reg_C"/>
    <property type="match status" value="1"/>
</dbReference>
<organism evidence="10 11">
    <name type="scientific">Blautia hansenii</name>
    <name type="common">Ruminococcus hansenii</name>
    <dbReference type="NCBI Taxonomy" id="1322"/>
    <lineage>
        <taxon>Bacteria</taxon>
        <taxon>Bacillati</taxon>
        <taxon>Bacillota</taxon>
        <taxon>Clostridia</taxon>
        <taxon>Lachnospirales</taxon>
        <taxon>Lachnospiraceae</taxon>
        <taxon>Blautia</taxon>
    </lineage>
</organism>
<keyword evidence="6" id="KW-0597">Phosphoprotein</keyword>
<evidence type="ECO:0000256" key="4">
    <source>
        <dbReference type="ARBA" id="ARBA00023163"/>
    </source>
</evidence>
<dbReference type="PROSITE" id="PS51755">
    <property type="entry name" value="OMPR_PHOB"/>
    <property type="match status" value="1"/>
</dbReference>
<dbReference type="Gene3D" id="6.10.250.690">
    <property type="match status" value="1"/>
</dbReference>
<evidence type="ECO:0000313" key="11">
    <source>
        <dbReference type="Proteomes" id="UP000822142"/>
    </source>
</evidence>
<proteinExistence type="predicted"/>
<feature type="domain" description="Response regulatory" evidence="8">
    <location>
        <begin position="3"/>
        <end position="116"/>
    </location>
</feature>
<feature type="domain" description="OmpR/PhoB-type" evidence="9">
    <location>
        <begin position="126"/>
        <end position="224"/>
    </location>
</feature>
<dbReference type="PANTHER" id="PTHR48111:SF43">
    <property type="entry name" value="STAGE 0 SPORULATION PROTEIN A HOMOLOG"/>
    <property type="match status" value="1"/>
</dbReference>
<keyword evidence="3 7" id="KW-0238">DNA-binding</keyword>
<evidence type="ECO:0000256" key="7">
    <source>
        <dbReference type="PROSITE-ProRule" id="PRU01091"/>
    </source>
</evidence>
<dbReference type="InterPro" id="IPR001789">
    <property type="entry name" value="Sig_transdc_resp-reg_receiver"/>
</dbReference>
<comment type="function">
    <text evidence="5">May play the central regulatory role in sporulation. It may be an element of the effector pathway responsible for the activation of sporulation genes in response to nutritional stress. Spo0A may act in concert with spo0H (a sigma factor) to control the expression of some genes that are critical to the sporulation process.</text>
</comment>
<dbReference type="SUPFAM" id="SSF46894">
    <property type="entry name" value="C-terminal effector domain of the bipartite response regulators"/>
    <property type="match status" value="1"/>
</dbReference>
<dbReference type="InterPro" id="IPR016032">
    <property type="entry name" value="Sig_transdc_resp-reg_C-effctor"/>
</dbReference>
<accession>A0ABX2I6K8</accession>
<reference evidence="10 11" key="1">
    <citation type="journal article" date="2020" name="Cell Host Microbe">
        <title>Functional and Genomic Variation between Human-Derived Isolates of Lachnospiraceae Reveals Inter- and Intra-Species Diversity.</title>
        <authorList>
            <person name="Sorbara M.T."/>
            <person name="Littmann E.R."/>
            <person name="Fontana E."/>
            <person name="Moody T.U."/>
            <person name="Kohout C.E."/>
            <person name="Gjonbalaj M."/>
            <person name="Eaton V."/>
            <person name="Seok R."/>
            <person name="Leiner I.M."/>
            <person name="Pamer E.G."/>
        </authorList>
    </citation>
    <scope>NUCLEOTIDE SEQUENCE [LARGE SCALE GENOMIC DNA]</scope>
    <source>
        <strain evidence="10 11">MSK.15.26</strain>
    </source>
</reference>
<dbReference type="Pfam" id="PF00072">
    <property type="entry name" value="Response_reg"/>
    <property type="match status" value="1"/>
</dbReference>
<dbReference type="SUPFAM" id="SSF52172">
    <property type="entry name" value="CheY-like"/>
    <property type="match status" value="1"/>
</dbReference>
<gene>
    <name evidence="10" type="ORF">G5A70_02795</name>
</gene>
<dbReference type="Gene3D" id="3.40.50.2300">
    <property type="match status" value="1"/>
</dbReference>
<keyword evidence="4" id="KW-0804">Transcription</keyword>
<dbReference type="Proteomes" id="UP000822142">
    <property type="component" value="Unassembled WGS sequence"/>
</dbReference>
<dbReference type="InterPro" id="IPR036388">
    <property type="entry name" value="WH-like_DNA-bd_sf"/>
</dbReference>
<dbReference type="InterPro" id="IPR011006">
    <property type="entry name" value="CheY-like_superfamily"/>
</dbReference>
<evidence type="ECO:0000256" key="3">
    <source>
        <dbReference type="ARBA" id="ARBA00023125"/>
    </source>
</evidence>
<evidence type="ECO:0000259" key="9">
    <source>
        <dbReference type="PROSITE" id="PS51755"/>
    </source>
</evidence>
<evidence type="ECO:0000259" key="8">
    <source>
        <dbReference type="PROSITE" id="PS50110"/>
    </source>
</evidence>
<evidence type="ECO:0000256" key="5">
    <source>
        <dbReference type="ARBA" id="ARBA00024867"/>
    </source>
</evidence>
<comment type="caution">
    <text evidence="10">The sequence shown here is derived from an EMBL/GenBank/DDBJ whole genome shotgun (WGS) entry which is preliminary data.</text>
</comment>
<feature type="modified residue" description="4-aspartylphosphate" evidence="6">
    <location>
        <position position="52"/>
    </location>
</feature>
<dbReference type="InterPro" id="IPR039420">
    <property type="entry name" value="WalR-like"/>
</dbReference>
<sequence>MYRIFIVEDDSGIAGAIQKQTESWGMEARCTEDFHDIMAEFAAWRPQLVLMDISLPFFNGYYWCQKIREVSKVPVIFISSASDNLNIVMALQAGADDFIAKPFDFSVLMAKIQAVLRRTYDYGTQVSVLEHRGALLSKEDALLHYEGRKIDLTKNEYRILLTLMEQKGKIVSRERLMEKLWENDSFVDENTLSVNVNRLRKKLEKEGLTGFITTKVGMGYLIESAVTTS</sequence>
<dbReference type="Gene3D" id="1.10.10.10">
    <property type="entry name" value="Winged helix-like DNA-binding domain superfamily/Winged helix DNA-binding domain"/>
    <property type="match status" value="1"/>
</dbReference>
<feature type="DNA-binding region" description="OmpR/PhoB-type" evidence="7">
    <location>
        <begin position="126"/>
        <end position="224"/>
    </location>
</feature>
<dbReference type="RefSeq" id="WP_173747799.1">
    <property type="nucleotide sequence ID" value="NZ_JAAITA010000002.1"/>
</dbReference>
<keyword evidence="11" id="KW-1185">Reference proteome</keyword>
<dbReference type="PANTHER" id="PTHR48111">
    <property type="entry name" value="REGULATOR OF RPOS"/>
    <property type="match status" value="1"/>
</dbReference>
<evidence type="ECO:0000313" key="10">
    <source>
        <dbReference type="EMBL" id="NSJ85134.1"/>
    </source>
</evidence>
<dbReference type="Pfam" id="PF00486">
    <property type="entry name" value="Trans_reg_C"/>
    <property type="match status" value="1"/>
</dbReference>
<evidence type="ECO:0000256" key="1">
    <source>
        <dbReference type="ARBA" id="ARBA00018672"/>
    </source>
</evidence>